<dbReference type="Pfam" id="PF07690">
    <property type="entry name" value="MFS_1"/>
    <property type="match status" value="2"/>
</dbReference>
<keyword evidence="5 6" id="KW-0472">Membrane</keyword>
<keyword evidence="4 6" id="KW-1133">Transmembrane helix</keyword>
<feature type="transmembrane region" description="Helical" evidence="6">
    <location>
        <begin position="115"/>
        <end position="136"/>
    </location>
</feature>
<reference evidence="9" key="1">
    <citation type="journal article" date="2019" name="Int. J. Syst. Evol. Microbiol.">
        <title>The Global Catalogue of Microorganisms (GCM) 10K type strain sequencing project: providing services to taxonomists for standard genome sequencing and annotation.</title>
        <authorList>
            <consortium name="The Broad Institute Genomics Platform"/>
            <consortium name="The Broad Institute Genome Sequencing Center for Infectious Disease"/>
            <person name="Wu L."/>
            <person name="Ma J."/>
        </authorList>
    </citation>
    <scope>NUCLEOTIDE SEQUENCE [LARGE SCALE GENOMIC DNA]</scope>
    <source>
        <strain evidence="9">JCM 16950</strain>
    </source>
</reference>
<dbReference type="RefSeq" id="WP_344780232.1">
    <property type="nucleotide sequence ID" value="NZ_BAABAF010000001.1"/>
</dbReference>
<gene>
    <name evidence="8" type="ORF">GCM10022240_05340</name>
</gene>
<evidence type="ECO:0000256" key="4">
    <source>
        <dbReference type="ARBA" id="ARBA00022989"/>
    </source>
</evidence>
<name>A0ABP7G3D9_9MICO</name>
<dbReference type="SUPFAM" id="SSF103473">
    <property type="entry name" value="MFS general substrate transporter"/>
    <property type="match status" value="1"/>
</dbReference>
<feature type="domain" description="Major facilitator superfamily (MFS) profile" evidence="7">
    <location>
        <begin position="18"/>
        <end position="489"/>
    </location>
</feature>
<feature type="transmembrane region" description="Helical" evidence="6">
    <location>
        <begin position="464"/>
        <end position="485"/>
    </location>
</feature>
<keyword evidence="2" id="KW-0813">Transport</keyword>
<dbReference type="PROSITE" id="PS50850">
    <property type="entry name" value="MFS"/>
    <property type="match status" value="1"/>
</dbReference>
<feature type="transmembrane region" description="Helical" evidence="6">
    <location>
        <begin position="413"/>
        <end position="436"/>
    </location>
</feature>
<feature type="transmembrane region" description="Helical" evidence="6">
    <location>
        <begin position="148"/>
        <end position="169"/>
    </location>
</feature>
<dbReference type="InterPro" id="IPR011701">
    <property type="entry name" value="MFS"/>
</dbReference>
<proteinExistence type="predicted"/>
<feature type="transmembrane region" description="Helical" evidence="6">
    <location>
        <begin position="239"/>
        <end position="261"/>
    </location>
</feature>
<feature type="transmembrane region" description="Helical" evidence="6">
    <location>
        <begin position="372"/>
        <end position="392"/>
    </location>
</feature>
<feature type="transmembrane region" description="Helical" evidence="6">
    <location>
        <begin position="282"/>
        <end position="306"/>
    </location>
</feature>
<evidence type="ECO:0000259" key="7">
    <source>
        <dbReference type="PROSITE" id="PS50850"/>
    </source>
</evidence>
<dbReference type="Gene3D" id="1.20.1720.10">
    <property type="entry name" value="Multidrug resistance protein D"/>
    <property type="match status" value="1"/>
</dbReference>
<keyword evidence="3 6" id="KW-0812">Transmembrane</keyword>
<organism evidence="8 9">
    <name type="scientific">Microbacterium kribbense</name>
    <dbReference type="NCBI Taxonomy" id="433645"/>
    <lineage>
        <taxon>Bacteria</taxon>
        <taxon>Bacillati</taxon>
        <taxon>Actinomycetota</taxon>
        <taxon>Actinomycetes</taxon>
        <taxon>Micrococcales</taxon>
        <taxon>Microbacteriaceae</taxon>
        <taxon>Microbacterium</taxon>
    </lineage>
</organism>
<feature type="transmembrane region" description="Helical" evidence="6">
    <location>
        <begin position="216"/>
        <end position="233"/>
    </location>
</feature>
<dbReference type="PANTHER" id="PTHR42718">
    <property type="entry name" value="MAJOR FACILITATOR SUPERFAMILY MULTIDRUG TRANSPORTER MFSC"/>
    <property type="match status" value="1"/>
</dbReference>
<feature type="transmembrane region" description="Helical" evidence="6">
    <location>
        <begin position="175"/>
        <end position="195"/>
    </location>
</feature>
<dbReference type="Gene3D" id="1.20.1250.20">
    <property type="entry name" value="MFS general substrate transporter like domains"/>
    <property type="match status" value="1"/>
</dbReference>
<evidence type="ECO:0000256" key="5">
    <source>
        <dbReference type="ARBA" id="ARBA00023136"/>
    </source>
</evidence>
<evidence type="ECO:0000256" key="2">
    <source>
        <dbReference type="ARBA" id="ARBA00022448"/>
    </source>
</evidence>
<feature type="transmembrane region" description="Helical" evidence="6">
    <location>
        <begin position="52"/>
        <end position="72"/>
    </location>
</feature>
<dbReference type="PANTHER" id="PTHR42718:SF9">
    <property type="entry name" value="MAJOR FACILITATOR SUPERFAMILY MULTIDRUG TRANSPORTER MFSC"/>
    <property type="match status" value="1"/>
</dbReference>
<comment type="subcellular location">
    <subcellularLocation>
        <location evidence="1">Cell membrane</location>
        <topology evidence="1">Multi-pass membrane protein</topology>
    </subcellularLocation>
</comment>
<evidence type="ECO:0000256" key="6">
    <source>
        <dbReference type="SAM" id="Phobius"/>
    </source>
</evidence>
<dbReference type="InterPro" id="IPR020846">
    <property type="entry name" value="MFS_dom"/>
</dbReference>
<evidence type="ECO:0000313" key="9">
    <source>
        <dbReference type="Proteomes" id="UP001500540"/>
    </source>
</evidence>
<sequence>MSGSTAAAATVWKPSDRWLLGIVLAVINFWLFAQTLLNVIPGIQGELGVTRTLGNLAVAATSLFSGIFIVVAGGLADRVGRVRILYAGVFLSILGSLLIALTPPDVGGLTSGMLLTGRAVQGLSAACVMPASLALIKTHYQGRARQRALSFWSIGSWGGSGFCSLFGGLMATSVLGWRSIFWISIVLSLVALFLLRGTPESRTAPAPGTGDARFDWTGLVCFVIALVAVNVYISQGPNIGWLSVAGIALIALFVIFGILFFQVETAKSNSFVDLSVFRNPTFTGATVSNFLLNGAAGTLIVALGLVQVAAGFSALQSGLLTLGYLIAILATIRVGEKLLQRFGPRRPMIWGSVITGVGILMCSMTFVLVGQYIVLAFLGFTLFGVGLGFYATPSTDAALSNVPEKQVGAASGIYKMASSLGNAIGVAISAALYVAAQSVDPGVIRSLGLFIGNQNNVGMRFGGAIGLLFNLFMVVIAIISIIVTVPRERPAAEEAARPEVPASPHFGN</sequence>
<evidence type="ECO:0000256" key="3">
    <source>
        <dbReference type="ARBA" id="ARBA00022692"/>
    </source>
</evidence>
<evidence type="ECO:0000256" key="1">
    <source>
        <dbReference type="ARBA" id="ARBA00004651"/>
    </source>
</evidence>
<dbReference type="InterPro" id="IPR036259">
    <property type="entry name" value="MFS_trans_sf"/>
</dbReference>
<protein>
    <submittedName>
        <fullName evidence="8">Multidrug efflux MFS transporter NorB</fullName>
    </submittedName>
</protein>
<dbReference type="CDD" id="cd17321">
    <property type="entry name" value="MFS_MMR_MDR_like"/>
    <property type="match status" value="1"/>
</dbReference>
<dbReference type="Proteomes" id="UP001500540">
    <property type="component" value="Unassembled WGS sequence"/>
</dbReference>
<feature type="transmembrane region" description="Helical" evidence="6">
    <location>
        <begin position="18"/>
        <end position="40"/>
    </location>
</feature>
<feature type="transmembrane region" description="Helical" evidence="6">
    <location>
        <begin position="84"/>
        <end position="103"/>
    </location>
</feature>
<evidence type="ECO:0000313" key="8">
    <source>
        <dbReference type="EMBL" id="GAA3755289.1"/>
    </source>
</evidence>
<keyword evidence="9" id="KW-1185">Reference proteome</keyword>
<comment type="caution">
    <text evidence="8">The sequence shown here is derived from an EMBL/GenBank/DDBJ whole genome shotgun (WGS) entry which is preliminary data.</text>
</comment>
<accession>A0ABP7G3D9</accession>
<feature type="transmembrane region" description="Helical" evidence="6">
    <location>
        <begin position="312"/>
        <end position="335"/>
    </location>
</feature>
<feature type="transmembrane region" description="Helical" evidence="6">
    <location>
        <begin position="347"/>
        <end position="366"/>
    </location>
</feature>
<dbReference type="EMBL" id="BAABAF010000001">
    <property type="protein sequence ID" value="GAA3755289.1"/>
    <property type="molecule type" value="Genomic_DNA"/>
</dbReference>